<evidence type="ECO:0000313" key="3">
    <source>
        <dbReference type="Proteomes" id="UP001310022"/>
    </source>
</evidence>
<gene>
    <name evidence="2" type="ORF">PEDI_08240</name>
</gene>
<proteinExistence type="predicted"/>
<comment type="caution">
    <text evidence="2">The sequence shown here is derived from an EMBL/GenBank/DDBJ whole genome shotgun (WGS) entry which is preliminary data.</text>
</comment>
<protein>
    <submittedName>
        <fullName evidence="2">Uncharacterized protein</fullName>
    </submittedName>
</protein>
<reference evidence="2 3" key="1">
    <citation type="submission" date="2021-12" db="EMBL/GenBank/DDBJ databases">
        <title>Genome sequencing of bacteria with rrn-lacking chromosome and rrn-plasmid.</title>
        <authorList>
            <person name="Anda M."/>
            <person name="Iwasaki W."/>
        </authorList>
    </citation>
    <scope>NUCLEOTIDE SEQUENCE [LARGE SCALE GENOMIC DNA]</scope>
    <source>
        <strain evidence="2 3">NBRC 15940</strain>
    </source>
</reference>
<dbReference type="RefSeq" id="WP_338236081.1">
    <property type="nucleotide sequence ID" value="NZ_BQKE01000001.1"/>
</dbReference>
<evidence type="ECO:0000313" key="2">
    <source>
        <dbReference type="EMBL" id="GJM60272.1"/>
    </source>
</evidence>
<accession>A0AAN4VWK8</accession>
<keyword evidence="3" id="KW-1185">Reference proteome</keyword>
<dbReference type="Proteomes" id="UP001310022">
    <property type="component" value="Unassembled WGS sequence"/>
</dbReference>
<sequence length="58" mass="6766">MKTKAGQKKAHAHWYDKEDGVKVQSKKNRPKRSVHFLEEDYPAAQFDLSMLKGNTDYL</sequence>
<organism evidence="2 3">
    <name type="scientific">Persicobacter diffluens</name>
    <dbReference type="NCBI Taxonomy" id="981"/>
    <lineage>
        <taxon>Bacteria</taxon>
        <taxon>Pseudomonadati</taxon>
        <taxon>Bacteroidota</taxon>
        <taxon>Cytophagia</taxon>
        <taxon>Cytophagales</taxon>
        <taxon>Persicobacteraceae</taxon>
        <taxon>Persicobacter</taxon>
    </lineage>
</organism>
<dbReference type="AlphaFoldDB" id="A0AAN4VWK8"/>
<name>A0AAN4VWK8_9BACT</name>
<evidence type="ECO:0000256" key="1">
    <source>
        <dbReference type="SAM" id="MobiDB-lite"/>
    </source>
</evidence>
<feature type="compositionally biased region" description="Basic residues" evidence="1">
    <location>
        <begin position="1"/>
        <end position="12"/>
    </location>
</feature>
<feature type="region of interest" description="Disordered" evidence="1">
    <location>
        <begin position="1"/>
        <end position="30"/>
    </location>
</feature>
<dbReference type="EMBL" id="BQKE01000001">
    <property type="protein sequence ID" value="GJM60272.1"/>
    <property type="molecule type" value="Genomic_DNA"/>
</dbReference>